<dbReference type="RefSeq" id="WP_199755326.1">
    <property type="nucleotide sequence ID" value="NZ_JAVKZF010000005.1"/>
</dbReference>
<keyword evidence="12" id="KW-1185">Reference proteome</keyword>
<dbReference type="InterPro" id="IPR003374">
    <property type="entry name" value="ApbE-like_sf"/>
</dbReference>
<dbReference type="GO" id="GO:0046872">
    <property type="term" value="F:metal ion binding"/>
    <property type="evidence" value="ECO:0007669"/>
    <property type="project" value="UniProtKB-KW"/>
</dbReference>
<evidence type="ECO:0000256" key="3">
    <source>
        <dbReference type="ARBA" id="ARBA00016337"/>
    </source>
</evidence>
<keyword evidence="4" id="KW-0285">Flavoprotein</keyword>
<dbReference type="SUPFAM" id="SSF143631">
    <property type="entry name" value="ApbE-like"/>
    <property type="match status" value="1"/>
</dbReference>
<evidence type="ECO:0000313" key="11">
    <source>
        <dbReference type="EMBL" id="RUT14485.1"/>
    </source>
</evidence>
<evidence type="ECO:0000256" key="6">
    <source>
        <dbReference type="ARBA" id="ARBA00022723"/>
    </source>
</evidence>
<name>A0AB37USN7_9CYAN</name>
<accession>A0AB37USN7</accession>
<sequence>MNTSNYTTYTADSVSKSMFSFDATGTQWEIETLEPLERQLQQRILRRIEAFDTTYSRFRPDSLVSQVAASEGGCFDFPDDSLALFDLYDRLHTATAGAVDPLVGRDLELLGYDRTYSLMPASNLIRAEAYAWGRATWSKDVLRDGTSIVTWYPLVIDVGAVGKGYLVDIISEILREAGFTQFVVDGSGDMRHSGESSLRVGLEHPFDPLLAIGVANLQDRALCASAVNKRAWGDGLHHVLDARTGVPVRDVVATWVVADDAAIADGLATALFFTRADRLAEVFRFSYVRMFADGRAEISQNFDGKLFS</sequence>
<evidence type="ECO:0000256" key="1">
    <source>
        <dbReference type="ARBA" id="ARBA00001946"/>
    </source>
</evidence>
<evidence type="ECO:0000256" key="10">
    <source>
        <dbReference type="ARBA" id="ARBA00048540"/>
    </source>
</evidence>
<evidence type="ECO:0000256" key="7">
    <source>
        <dbReference type="ARBA" id="ARBA00022827"/>
    </source>
</evidence>
<dbReference type="Proteomes" id="UP000282574">
    <property type="component" value="Unassembled WGS sequence"/>
</dbReference>
<dbReference type="Gene3D" id="3.10.520.10">
    <property type="entry name" value="ApbE-like domains"/>
    <property type="match status" value="1"/>
</dbReference>
<evidence type="ECO:0000256" key="5">
    <source>
        <dbReference type="ARBA" id="ARBA00022679"/>
    </source>
</evidence>
<dbReference type="InterPro" id="IPR024932">
    <property type="entry name" value="ApbE"/>
</dbReference>
<keyword evidence="5 11" id="KW-0808">Transferase</keyword>
<comment type="caution">
    <text evidence="11">The sequence shown here is derived from an EMBL/GenBank/DDBJ whole genome shotgun (WGS) entry which is preliminary data.</text>
</comment>
<proteinExistence type="predicted"/>
<dbReference type="EC" id="2.7.1.180" evidence="2"/>
<evidence type="ECO:0000256" key="8">
    <source>
        <dbReference type="ARBA" id="ARBA00022842"/>
    </source>
</evidence>
<evidence type="ECO:0000313" key="12">
    <source>
        <dbReference type="Proteomes" id="UP000282574"/>
    </source>
</evidence>
<dbReference type="PANTHER" id="PTHR30040">
    <property type="entry name" value="THIAMINE BIOSYNTHESIS LIPOPROTEIN APBE"/>
    <property type="match status" value="1"/>
</dbReference>
<keyword evidence="8" id="KW-0460">Magnesium</keyword>
<gene>
    <name evidence="11" type="ORF">DSM107010_00310</name>
</gene>
<dbReference type="Pfam" id="PF02424">
    <property type="entry name" value="ApbE"/>
    <property type="match status" value="1"/>
</dbReference>
<organism evidence="11 12">
    <name type="scientific">Chroococcidiopsis cubana SAG 39.79</name>
    <dbReference type="NCBI Taxonomy" id="388085"/>
    <lineage>
        <taxon>Bacteria</taxon>
        <taxon>Bacillati</taxon>
        <taxon>Cyanobacteriota</taxon>
        <taxon>Cyanophyceae</taxon>
        <taxon>Chroococcidiopsidales</taxon>
        <taxon>Chroococcidiopsidaceae</taxon>
        <taxon>Chroococcidiopsis</taxon>
    </lineage>
</organism>
<protein>
    <recommendedName>
        <fullName evidence="3">FAD:protein FMN transferase</fullName>
        <ecNumber evidence="2">2.7.1.180</ecNumber>
    </recommendedName>
    <alternativeName>
        <fullName evidence="9">Flavin transferase</fullName>
    </alternativeName>
</protein>
<comment type="cofactor">
    <cofactor evidence="1">
        <name>Mg(2+)</name>
        <dbReference type="ChEBI" id="CHEBI:18420"/>
    </cofactor>
</comment>
<evidence type="ECO:0000256" key="4">
    <source>
        <dbReference type="ARBA" id="ARBA00022630"/>
    </source>
</evidence>
<reference evidence="11 12" key="1">
    <citation type="journal article" date="2019" name="Genome Biol. Evol.">
        <title>Day and night: Metabolic profiles and evolutionary relationships of six axenic non-marine cyanobacteria.</title>
        <authorList>
            <person name="Will S.E."/>
            <person name="Henke P."/>
            <person name="Boedeker C."/>
            <person name="Huang S."/>
            <person name="Brinkmann H."/>
            <person name="Rohde M."/>
            <person name="Jarek M."/>
            <person name="Friedl T."/>
            <person name="Seufert S."/>
            <person name="Schumacher M."/>
            <person name="Overmann J."/>
            <person name="Neumann-Schaal M."/>
            <person name="Petersen J."/>
        </authorList>
    </citation>
    <scope>NUCLEOTIDE SEQUENCE [LARGE SCALE GENOMIC DNA]</scope>
    <source>
        <strain evidence="11 12">SAG 39.79</strain>
    </source>
</reference>
<dbReference type="EMBL" id="RSCK01000001">
    <property type="protein sequence ID" value="RUT14485.1"/>
    <property type="molecule type" value="Genomic_DNA"/>
</dbReference>
<evidence type="ECO:0000256" key="9">
    <source>
        <dbReference type="ARBA" id="ARBA00031306"/>
    </source>
</evidence>
<keyword evidence="6" id="KW-0479">Metal-binding</keyword>
<evidence type="ECO:0000256" key="2">
    <source>
        <dbReference type="ARBA" id="ARBA00011955"/>
    </source>
</evidence>
<dbReference type="AlphaFoldDB" id="A0AB37USN7"/>
<keyword evidence="7" id="KW-0274">FAD</keyword>
<dbReference type="PANTHER" id="PTHR30040:SF2">
    <property type="entry name" value="FAD:PROTEIN FMN TRANSFERASE"/>
    <property type="match status" value="1"/>
</dbReference>
<dbReference type="GO" id="GO:0016740">
    <property type="term" value="F:transferase activity"/>
    <property type="evidence" value="ECO:0007669"/>
    <property type="project" value="UniProtKB-KW"/>
</dbReference>
<comment type="catalytic activity">
    <reaction evidence="10">
        <text>L-threonyl-[protein] + FAD = FMN-L-threonyl-[protein] + AMP + H(+)</text>
        <dbReference type="Rhea" id="RHEA:36847"/>
        <dbReference type="Rhea" id="RHEA-COMP:11060"/>
        <dbReference type="Rhea" id="RHEA-COMP:11061"/>
        <dbReference type="ChEBI" id="CHEBI:15378"/>
        <dbReference type="ChEBI" id="CHEBI:30013"/>
        <dbReference type="ChEBI" id="CHEBI:57692"/>
        <dbReference type="ChEBI" id="CHEBI:74257"/>
        <dbReference type="ChEBI" id="CHEBI:456215"/>
        <dbReference type="EC" id="2.7.1.180"/>
    </reaction>
</comment>